<keyword evidence="3" id="KW-1185">Reference proteome</keyword>
<comment type="caution">
    <text evidence="2">The sequence shown here is derived from an EMBL/GenBank/DDBJ whole genome shotgun (WGS) entry which is preliminary data.</text>
</comment>
<feature type="compositionally biased region" description="Polar residues" evidence="1">
    <location>
        <begin position="31"/>
        <end position="40"/>
    </location>
</feature>
<feature type="region of interest" description="Disordered" evidence="1">
    <location>
        <begin position="1"/>
        <end position="20"/>
    </location>
</feature>
<dbReference type="AlphaFoldDB" id="A0A9P6FT85"/>
<organism evidence="2 3">
    <name type="scientific">Lunasporangiospora selenospora</name>
    <dbReference type="NCBI Taxonomy" id="979761"/>
    <lineage>
        <taxon>Eukaryota</taxon>
        <taxon>Fungi</taxon>
        <taxon>Fungi incertae sedis</taxon>
        <taxon>Mucoromycota</taxon>
        <taxon>Mortierellomycotina</taxon>
        <taxon>Mortierellomycetes</taxon>
        <taxon>Mortierellales</taxon>
        <taxon>Mortierellaceae</taxon>
        <taxon>Lunasporangiospora</taxon>
    </lineage>
</organism>
<evidence type="ECO:0000313" key="2">
    <source>
        <dbReference type="EMBL" id="KAF9580984.1"/>
    </source>
</evidence>
<protein>
    <submittedName>
        <fullName evidence="2">Uncharacterized protein</fullName>
    </submittedName>
</protein>
<feature type="region of interest" description="Disordered" evidence="1">
    <location>
        <begin position="31"/>
        <end position="160"/>
    </location>
</feature>
<feature type="compositionally biased region" description="Acidic residues" evidence="1">
    <location>
        <begin position="94"/>
        <end position="111"/>
    </location>
</feature>
<dbReference type="Proteomes" id="UP000780801">
    <property type="component" value="Unassembled WGS sequence"/>
</dbReference>
<accession>A0A9P6FT85</accession>
<evidence type="ECO:0000313" key="3">
    <source>
        <dbReference type="Proteomes" id="UP000780801"/>
    </source>
</evidence>
<feature type="non-terminal residue" evidence="2">
    <location>
        <position position="160"/>
    </location>
</feature>
<dbReference type="EMBL" id="JAABOA010001734">
    <property type="protein sequence ID" value="KAF9580984.1"/>
    <property type="molecule type" value="Genomic_DNA"/>
</dbReference>
<sequence>MATSRPSSESTRPLNLAGLDPVEYNQLQKQLGSTKTNGIETENLAELDGDRGSITSSSSGANPPKSINLAGVVNRVRHAQRHDPAALLTPEQEFPPEVEEDPVEEPVEEEQPPVVTTESSKHNDKDRHWYKSLWRKVRHHDDSDSDDDREPMVPNPVTVQ</sequence>
<feature type="compositionally biased region" description="Polar residues" evidence="1">
    <location>
        <begin position="1"/>
        <end position="13"/>
    </location>
</feature>
<name>A0A9P6FT85_9FUNG</name>
<gene>
    <name evidence="2" type="ORF">BGW38_002160</name>
</gene>
<proteinExistence type="predicted"/>
<reference evidence="2" key="1">
    <citation type="journal article" date="2020" name="Fungal Divers.">
        <title>Resolving the Mortierellaceae phylogeny through synthesis of multi-gene phylogenetics and phylogenomics.</title>
        <authorList>
            <person name="Vandepol N."/>
            <person name="Liber J."/>
            <person name="Desiro A."/>
            <person name="Na H."/>
            <person name="Kennedy M."/>
            <person name="Barry K."/>
            <person name="Grigoriev I.V."/>
            <person name="Miller A.N."/>
            <person name="O'Donnell K."/>
            <person name="Stajich J.E."/>
            <person name="Bonito G."/>
        </authorList>
    </citation>
    <scope>NUCLEOTIDE SEQUENCE</scope>
    <source>
        <strain evidence="2">KOD1015</strain>
    </source>
</reference>
<feature type="compositionally biased region" description="Basic and acidic residues" evidence="1">
    <location>
        <begin position="119"/>
        <end position="129"/>
    </location>
</feature>
<evidence type="ECO:0000256" key="1">
    <source>
        <dbReference type="SAM" id="MobiDB-lite"/>
    </source>
</evidence>